<evidence type="ECO:0000256" key="2">
    <source>
        <dbReference type="ARBA" id="ARBA00007373"/>
    </source>
</evidence>
<dbReference type="OrthoDB" id="338970at2759"/>
<dbReference type="PANTHER" id="PTHR10350">
    <property type="entry name" value="NUCLEAR PORE COMPLEX PROTEIN NUP155"/>
    <property type="match status" value="1"/>
</dbReference>
<dbReference type="Gene3D" id="1.25.40.440">
    <property type="entry name" value="Nucleoporin, helical domain, central subdomain"/>
    <property type="match status" value="1"/>
</dbReference>
<dbReference type="EMBL" id="JANBUM010000404">
    <property type="protein sequence ID" value="KAJ2777581.1"/>
    <property type="molecule type" value="Genomic_DNA"/>
</dbReference>
<keyword evidence="5" id="KW-0175">Coiled coil</keyword>
<dbReference type="PANTHER" id="PTHR10350:SF6">
    <property type="entry name" value="NUCLEAR PORE COMPLEX PROTEIN NUP155"/>
    <property type="match status" value="1"/>
</dbReference>
<dbReference type="InterPro" id="IPR042537">
    <property type="entry name" value="Nucleoporin_Nup155_C_2"/>
</dbReference>
<dbReference type="Pfam" id="PF08801">
    <property type="entry name" value="Nucleoporin_N"/>
    <property type="match status" value="1"/>
</dbReference>
<keyword evidence="9" id="KW-1185">Reference proteome</keyword>
<feature type="coiled-coil region" evidence="5">
    <location>
        <begin position="1006"/>
        <end position="1033"/>
    </location>
</feature>
<dbReference type="GO" id="GO:0000972">
    <property type="term" value="P:transcription-dependent tethering of RNA polymerase II gene DNA at nuclear periphery"/>
    <property type="evidence" value="ECO:0007669"/>
    <property type="project" value="TreeGrafter"/>
</dbReference>
<dbReference type="AlphaFoldDB" id="A0A9W8LFY8"/>
<dbReference type="GO" id="GO:0006405">
    <property type="term" value="P:RNA export from nucleus"/>
    <property type="evidence" value="ECO:0007669"/>
    <property type="project" value="TreeGrafter"/>
</dbReference>
<keyword evidence="4" id="KW-0539">Nucleus</keyword>
<evidence type="ECO:0000313" key="9">
    <source>
        <dbReference type="Proteomes" id="UP001140172"/>
    </source>
</evidence>
<dbReference type="InterPro" id="IPR042538">
    <property type="entry name" value="Nucleoporin_Nup155_C_3"/>
</dbReference>
<evidence type="ECO:0000256" key="1">
    <source>
        <dbReference type="ARBA" id="ARBA00004123"/>
    </source>
</evidence>
<evidence type="ECO:0000259" key="6">
    <source>
        <dbReference type="Pfam" id="PF03177"/>
    </source>
</evidence>
<dbReference type="Gene3D" id="1.25.40.450">
    <property type="entry name" value="Nucleoporin, helical domain, N-terminal subdomain"/>
    <property type="match status" value="1"/>
</dbReference>
<reference evidence="8" key="1">
    <citation type="submission" date="2022-07" db="EMBL/GenBank/DDBJ databases">
        <title>Phylogenomic reconstructions and comparative analyses of Kickxellomycotina fungi.</title>
        <authorList>
            <person name="Reynolds N.K."/>
            <person name="Stajich J.E."/>
            <person name="Barry K."/>
            <person name="Grigoriev I.V."/>
            <person name="Crous P."/>
            <person name="Smith M.E."/>
        </authorList>
    </citation>
    <scope>NUCLEOTIDE SEQUENCE</scope>
    <source>
        <strain evidence="8">BCRC 34489</strain>
    </source>
</reference>
<dbReference type="Gene3D" id="1.20.120.1880">
    <property type="entry name" value="Nucleoporin, helical C-terminal domain"/>
    <property type="match status" value="1"/>
</dbReference>
<proteinExistence type="inferred from homology"/>
<comment type="similarity">
    <text evidence="2">Belongs to the non-repetitive/WGA-negative nucleoporin family.</text>
</comment>
<evidence type="ECO:0000259" key="7">
    <source>
        <dbReference type="Pfam" id="PF08801"/>
    </source>
</evidence>
<dbReference type="Pfam" id="PF03177">
    <property type="entry name" value="Nucleoporin_C"/>
    <property type="match status" value="1"/>
</dbReference>
<comment type="caution">
    <text evidence="8">The sequence shown here is derived from an EMBL/GenBank/DDBJ whole genome shotgun (WGS) entry which is preliminary data.</text>
</comment>
<dbReference type="InterPro" id="IPR007187">
    <property type="entry name" value="Nucleoporin_Nup133/Nup155_C"/>
</dbReference>
<dbReference type="Gene3D" id="1.20.58.1780">
    <property type="match status" value="1"/>
</dbReference>
<dbReference type="GO" id="GO:0036228">
    <property type="term" value="P:protein localization to nuclear inner membrane"/>
    <property type="evidence" value="ECO:0007669"/>
    <property type="project" value="TreeGrafter"/>
</dbReference>
<organism evidence="8 9">
    <name type="scientific">Coemansia interrupta</name>
    <dbReference type="NCBI Taxonomy" id="1126814"/>
    <lineage>
        <taxon>Eukaryota</taxon>
        <taxon>Fungi</taxon>
        <taxon>Fungi incertae sedis</taxon>
        <taxon>Zoopagomycota</taxon>
        <taxon>Kickxellomycotina</taxon>
        <taxon>Kickxellomycetes</taxon>
        <taxon>Kickxellales</taxon>
        <taxon>Kickxellaceae</taxon>
        <taxon>Coemansia</taxon>
    </lineage>
</organism>
<evidence type="ECO:0008006" key="10">
    <source>
        <dbReference type="Google" id="ProtNLM"/>
    </source>
</evidence>
<protein>
    <recommendedName>
        <fullName evidence="10">Nuclear pore complex protein Nup155</fullName>
    </recommendedName>
</protein>
<accession>A0A9W8LFY8</accession>
<comment type="subcellular location">
    <subcellularLocation>
        <location evidence="1">Nucleus</location>
    </subcellularLocation>
</comment>
<dbReference type="GO" id="GO:0017056">
    <property type="term" value="F:structural constituent of nuclear pore"/>
    <property type="evidence" value="ECO:0007669"/>
    <property type="project" value="InterPro"/>
</dbReference>
<gene>
    <name evidence="8" type="ORF">GGI15_004458</name>
</gene>
<keyword evidence="3" id="KW-0813">Transport</keyword>
<feature type="domain" description="Nucleoporin Nup133/Nup155-like C-terminal" evidence="6">
    <location>
        <begin position="570"/>
        <end position="1185"/>
    </location>
</feature>
<evidence type="ECO:0000256" key="5">
    <source>
        <dbReference type="SAM" id="Coils"/>
    </source>
</evidence>
<feature type="non-terminal residue" evidence="8">
    <location>
        <position position="1255"/>
    </location>
</feature>
<name>A0A9W8LFY8_9FUNG</name>
<sequence>MASVGDESGLSKATRLVENNIQSDSKFPLLSELLHASSSGDYEQAIPVDWQVVRQQRLIPLPDALFQQYDLLECRCFMGLFPEIKRVWITVDHRLFLWNYEDESDFYSFDDQEQIIVSVALVRPKAGVFVDAIKHVLVVATPLEVFLLGVGYADGAGAARGGEVTLYATQISVAADGVSMTSIAGTQDGRVFMAGNDGALYEFAYQAEDGWMTRRARKVNLTATAMTYFVPTFLGARRQPAAVALAVDDERRLVHVLLQDASLKVFWLGAQGGEFQLAHHHRTVASAAALLCPQFNEGAAAGSDFGIVSLHVIPAGEARMLSLVAVTRGGSRLYFSTARRTQRPYEGTGGALGERPEAFDLVHVRLPPATQPTLAARGLAGGPGARMNVHTALCSGGTALLAHTWNEDHDAVVGAAPACARILANAARQPRTTLTENTSTTRVEGRTWAIAALGAAAGGLNDLATAASRPAQQFAVLTNAGVALLDRQRPVDMLRQLLAREASADGPLGEFLRHFGADEACAMCFALLCAPDAERAAAGVHVMSGARRVLFEYGGVPRVAEGGGGGVVFSGRHNGLALFVARVVQPVWAQAAVVERPAERGARRLHVGIAAAALDGVQGSLRRLQQFIAANQRFIPDQLNQMPLGPGAAGDAAACWRDEALSLASLYDLLVRAIEVVSFLDLLAASSLPALGDTLAPAQVQRLATVTFAQLAGGAPAGQQAGRDLVLALVHAQLRQGVSADSISDLLARRCATLFAAADVALYKALELLKLAQDADEQGERRALADDALARLLADGVAGSLAPEMLAEVALAFEKMGELQAIVRLALACARQSDPQDAALAYWDAGAPAGDSREPAYLKRMACYACILDMFGRQRALTLQPTSLSRLPQDDALFHYALYDWLLSQADLAPLLFSVGGRHVEEYLALEPRTWEKSEMLWKYYVHEGRYACAALAQRQIAERPGAEVGLAQRIEYLSLAVGNCKVAIDRMRAAGQRASAAEGAEDALANELSQVLRSIEDQLDVAQVQLEIHRELSRAPELHQEDLTLLSQQLFAVSDLYQRFAQPLHLWDCVLLIFKVSSPHGDADTMHAVVEEVWRSVTRQVLDDRSRTGLMAVGERVARLGARLYPSPAAFPLATVASLLVDLARERPAEYSSGFVADTLIHATVPHWAVFDTLNAMYVRAASAAVPAGSMRGRGAGGAREGVDGVADMLAREIAALASRWVEVARGEGPGSMADDLAAARADAMPVVAVDEAL</sequence>
<dbReference type="InterPro" id="IPR004870">
    <property type="entry name" value="Nucleoporin_Nup155"/>
</dbReference>
<evidence type="ECO:0000313" key="8">
    <source>
        <dbReference type="EMBL" id="KAJ2777581.1"/>
    </source>
</evidence>
<dbReference type="InterPro" id="IPR014908">
    <property type="entry name" value="Nucleoporin_Nup133/Nup155_N"/>
</dbReference>
<dbReference type="GO" id="GO:0044611">
    <property type="term" value="C:nuclear pore inner ring"/>
    <property type="evidence" value="ECO:0007669"/>
    <property type="project" value="TreeGrafter"/>
</dbReference>
<evidence type="ECO:0000256" key="3">
    <source>
        <dbReference type="ARBA" id="ARBA00022448"/>
    </source>
</evidence>
<dbReference type="GO" id="GO:0006606">
    <property type="term" value="P:protein import into nucleus"/>
    <property type="evidence" value="ECO:0007669"/>
    <property type="project" value="TreeGrafter"/>
</dbReference>
<feature type="domain" description="Nucleoporin Nup133/Nup155-like N-terminal" evidence="7">
    <location>
        <begin position="54"/>
        <end position="482"/>
    </location>
</feature>
<evidence type="ECO:0000256" key="4">
    <source>
        <dbReference type="ARBA" id="ARBA00023242"/>
    </source>
</evidence>
<dbReference type="Proteomes" id="UP001140172">
    <property type="component" value="Unassembled WGS sequence"/>
</dbReference>
<dbReference type="InterPro" id="IPR042533">
    <property type="entry name" value="Nucleoporin_Nup155_C_1"/>
</dbReference>